<dbReference type="InterPro" id="IPR011701">
    <property type="entry name" value="MFS"/>
</dbReference>
<feature type="transmembrane region" description="Helical" evidence="6">
    <location>
        <begin position="503"/>
        <end position="525"/>
    </location>
</feature>
<proteinExistence type="predicted"/>
<feature type="transmembrane region" description="Helical" evidence="6">
    <location>
        <begin position="409"/>
        <end position="430"/>
    </location>
</feature>
<dbReference type="SUPFAM" id="SSF103473">
    <property type="entry name" value="MFS general substrate transporter"/>
    <property type="match status" value="1"/>
</dbReference>
<evidence type="ECO:0000256" key="4">
    <source>
        <dbReference type="ARBA" id="ARBA00023136"/>
    </source>
</evidence>
<dbReference type="GO" id="GO:0005886">
    <property type="term" value="C:plasma membrane"/>
    <property type="evidence" value="ECO:0007669"/>
    <property type="project" value="TreeGrafter"/>
</dbReference>
<name>A0A6A5KPG7_9PLEO</name>
<feature type="transmembrane region" description="Helical" evidence="6">
    <location>
        <begin position="153"/>
        <end position="176"/>
    </location>
</feature>
<organism evidence="8 9">
    <name type="scientific">Decorospora gaudefroyi</name>
    <dbReference type="NCBI Taxonomy" id="184978"/>
    <lineage>
        <taxon>Eukaryota</taxon>
        <taxon>Fungi</taxon>
        <taxon>Dikarya</taxon>
        <taxon>Ascomycota</taxon>
        <taxon>Pezizomycotina</taxon>
        <taxon>Dothideomycetes</taxon>
        <taxon>Pleosporomycetidae</taxon>
        <taxon>Pleosporales</taxon>
        <taxon>Pleosporineae</taxon>
        <taxon>Pleosporaceae</taxon>
        <taxon>Decorospora</taxon>
    </lineage>
</organism>
<evidence type="ECO:0000259" key="7">
    <source>
        <dbReference type="PROSITE" id="PS50850"/>
    </source>
</evidence>
<evidence type="ECO:0000313" key="9">
    <source>
        <dbReference type="Proteomes" id="UP000800040"/>
    </source>
</evidence>
<evidence type="ECO:0000256" key="5">
    <source>
        <dbReference type="SAM" id="MobiDB-lite"/>
    </source>
</evidence>
<evidence type="ECO:0000256" key="1">
    <source>
        <dbReference type="ARBA" id="ARBA00004141"/>
    </source>
</evidence>
<feature type="transmembrane region" description="Helical" evidence="6">
    <location>
        <begin position="56"/>
        <end position="77"/>
    </location>
</feature>
<feature type="transmembrane region" description="Helical" evidence="6">
    <location>
        <begin position="320"/>
        <end position="346"/>
    </location>
</feature>
<accession>A0A6A5KPG7</accession>
<gene>
    <name evidence="8" type="ORF">BDW02DRAFT_576825</name>
</gene>
<keyword evidence="9" id="KW-1185">Reference proteome</keyword>
<feature type="transmembrane region" description="Helical" evidence="6">
    <location>
        <begin position="468"/>
        <end position="491"/>
    </location>
</feature>
<dbReference type="Gene3D" id="1.20.1250.20">
    <property type="entry name" value="MFS general substrate transporter like domains"/>
    <property type="match status" value="1"/>
</dbReference>
<evidence type="ECO:0000256" key="6">
    <source>
        <dbReference type="SAM" id="Phobius"/>
    </source>
</evidence>
<evidence type="ECO:0000313" key="8">
    <source>
        <dbReference type="EMBL" id="KAF1837912.1"/>
    </source>
</evidence>
<feature type="transmembrane region" description="Helical" evidence="6">
    <location>
        <begin position="366"/>
        <end position="388"/>
    </location>
</feature>
<dbReference type="PANTHER" id="PTHR23502">
    <property type="entry name" value="MAJOR FACILITATOR SUPERFAMILY"/>
    <property type="match status" value="1"/>
</dbReference>
<evidence type="ECO:0000256" key="3">
    <source>
        <dbReference type="ARBA" id="ARBA00022989"/>
    </source>
</evidence>
<dbReference type="InterPro" id="IPR020846">
    <property type="entry name" value="MFS_dom"/>
</dbReference>
<dbReference type="PROSITE" id="PS50850">
    <property type="entry name" value="MFS"/>
    <property type="match status" value="1"/>
</dbReference>
<dbReference type="OrthoDB" id="5215911at2759"/>
<dbReference type="EMBL" id="ML975257">
    <property type="protein sequence ID" value="KAF1837912.1"/>
    <property type="molecule type" value="Genomic_DNA"/>
</dbReference>
<comment type="subcellular location">
    <subcellularLocation>
        <location evidence="1">Membrane</location>
        <topology evidence="1">Multi-pass membrane protein</topology>
    </subcellularLocation>
</comment>
<feature type="transmembrane region" description="Helical" evidence="6">
    <location>
        <begin position="97"/>
        <end position="116"/>
    </location>
</feature>
<dbReference type="AlphaFoldDB" id="A0A6A5KPG7"/>
<dbReference type="InterPro" id="IPR036259">
    <property type="entry name" value="MFS_trans_sf"/>
</dbReference>
<sequence length="553" mass="61411">MKDMDSHREEDTNFWAPGTVRLEQLLVTGSTTELLLHPVPSSDPDDPLNWSTTRKALNFGLVGFFVLWTFVHLQIGSTSWGPLMMELHFTIDDLNNAVAISCAGLAVGCMLFMPFVHKYGRRPLYLISLTLQLGSVVWQAKTKSVGDWMGSNLIAGLGGAISEAVVQITIADLFFVHQHGTMNAWYLIFTSVGASLGPVASGFVVESQGWRWIWWWCTIFLALNLVLVLFFFEESKYIPILNGRSVPYVTETVDEDAPKSIRNDFELQKSARSTGDAKPNSLEQTQSRIDPSMPRKTYRQRFALVTPSKGRIGHHFYQPIIVLFCFPAVAYTALTYGTLLASLALMSSVQAVYLLQPPYNFGPSGVGLMNIAPFVGSCIGFFVGGYLNDRSIRWFSKRNGGIYEPEMRLWLALAAAVLLPAGIVMFGLALVRGVHWMVLAVGFGLFGFTFVLASGIALSYVTDCYQEILGDVLVGIVFMRNLFAVVVLFTLTPWIQGMGLQNVHVLLAMVCFAILLIPVPLLIWGKRARIATAKRYEQMAMRQPAHRTLGEHS</sequence>
<feature type="domain" description="Major facilitator superfamily (MFS) profile" evidence="7">
    <location>
        <begin position="56"/>
        <end position="528"/>
    </location>
</feature>
<feature type="transmembrane region" description="Helical" evidence="6">
    <location>
        <begin position="123"/>
        <end position="141"/>
    </location>
</feature>
<feature type="region of interest" description="Disordered" evidence="5">
    <location>
        <begin position="269"/>
        <end position="290"/>
    </location>
</feature>
<keyword evidence="2 6" id="KW-0812">Transmembrane</keyword>
<evidence type="ECO:0000256" key="2">
    <source>
        <dbReference type="ARBA" id="ARBA00022692"/>
    </source>
</evidence>
<keyword evidence="3 6" id="KW-1133">Transmembrane helix</keyword>
<protein>
    <submittedName>
        <fullName evidence="8">MFS general substrate transporter</fullName>
    </submittedName>
</protein>
<feature type="transmembrane region" description="Helical" evidence="6">
    <location>
        <begin position="436"/>
        <end position="461"/>
    </location>
</feature>
<feature type="transmembrane region" description="Helical" evidence="6">
    <location>
        <begin position="213"/>
        <end position="232"/>
    </location>
</feature>
<dbReference type="PANTHER" id="PTHR23502:SF50">
    <property type="entry name" value="TRANSPORTER, PUTATIVE (AFU_ORTHOLOGUE AFUA_5G00430)-RELATED"/>
    <property type="match status" value="1"/>
</dbReference>
<keyword evidence="4 6" id="KW-0472">Membrane</keyword>
<reference evidence="8" key="1">
    <citation type="submission" date="2020-01" db="EMBL/GenBank/DDBJ databases">
        <authorList>
            <consortium name="DOE Joint Genome Institute"/>
            <person name="Haridas S."/>
            <person name="Albert R."/>
            <person name="Binder M."/>
            <person name="Bloem J."/>
            <person name="Labutti K."/>
            <person name="Salamov A."/>
            <person name="Andreopoulos B."/>
            <person name="Baker S.E."/>
            <person name="Barry K."/>
            <person name="Bills G."/>
            <person name="Bluhm B.H."/>
            <person name="Cannon C."/>
            <person name="Castanera R."/>
            <person name="Culley D.E."/>
            <person name="Daum C."/>
            <person name="Ezra D."/>
            <person name="Gonzalez J.B."/>
            <person name="Henrissat B."/>
            <person name="Kuo A."/>
            <person name="Liang C."/>
            <person name="Lipzen A."/>
            <person name="Lutzoni F."/>
            <person name="Magnuson J."/>
            <person name="Mondo S."/>
            <person name="Nolan M."/>
            <person name="Ohm R."/>
            <person name="Pangilinan J."/>
            <person name="Park H.-J."/>
            <person name="Ramirez L."/>
            <person name="Alfaro M."/>
            <person name="Sun H."/>
            <person name="Tritt A."/>
            <person name="Yoshinaga Y."/>
            <person name="Zwiers L.-H."/>
            <person name="Turgeon B.G."/>
            <person name="Goodwin S.B."/>
            <person name="Spatafora J.W."/>
            <person name="Crous P.W."/>
            <person name="Grigoriev I.V."/>
        </authorList>
    </citation>
    <scope>NUCLEOTIDE SEQUENCE</scope>
    <source>
        <strain evidence="8">P77</strain>
    </source>
</reference>
<dbReference type="Proteomes" id="UP000800040">
    <property type="component" value="Unassembled WGS sequence"/>
</dbReference>
<dbReference type="Pfam" id="PF07690">
    <property type="entry name" value="MFS_1"/>
    <property type="match status" value="1"/>
</dbReference>
<dbReference type="GO" id="GO:0022857">
    <property type="term" value="F:transmembrane transporter activity"/>
    <property type="evidence" value="ECO:0007669"/>
    <property type="project" value="InterPro"/>
</dbReference>
<feature type="transmembrane region" description="Helical" evidence="6">
    <location>
        <begin position="183"/>
        <end position="201"/>
    </location>
</feature>